<evidence type="ECO:0000256" key="11">
    <source>
        <dbReference type="RuleBase" id="RU003357"/>
    </source>
</evidence>
<feature type="signal peptide" evidence="12">
    <location>
        <begin position="1"/>
        <end position="24"/>
    </location>
</feature>
<evidence type="ECO:0000256" key="2">
    <source>
        <dbReference type="ARBA" id="ARBA00022448"/>
    </source>
</evidence>
<comment type="subcellular location">
    <subcellularLocation>
        <location evidence="1 10">Cell outer membrane</location>
        <topology evidence="1 10">Multi-pass membrane protein</topology>
    </subcellularLocation>
</comment>
<accession>A0ABX1HFE8</accession>
<organism evidence="15 16">
    <name type="scientific">Hymenobacter artigasi</name>
    <dbReference type="NCBI Taxonomy" id="2719616"/>
    <lineage>
        <taxon>Bacteria</taxon>
        <taxon>Pseudomonadati</taxon>
        <taxon>Bacteroidota</taxon>
        <taxon>Cytophagia</taxon>
        <taxon>Cytophagales</taxon>
        <taxon>Hymenobacteraceae</taxon>
        <taxon>Hymenobacter</taxon>
    </lineage>
</organism>
<dbReference type="PANTHER" id="PTHR30069">
    <property type="entry name" value="TONB-DEPENDENT OUTER MEMBRANE RECEPTOR"/>
    <property type="match status" value="1"/>
</dbReference>
<keyword evidence="5 12" id="KW-0732">Signal</keyword>
<dbReference type="PANTHER" id="PTHR30069:SF29">
    <property type="entry name" value="HEMOGLOBIN AND HEMOGLOBIN-HAPTOGLOBIN-BINDING PROTEIN 1-RELATED"/>
    <property type="match status" value="1"/>
</dbReference>
<evidence type="ECO:0000256" key="1">
    <source>
        <dbReference type="ARBA" id="ARBA00004571"/>
    </source>
</evidence>
<evidence type="ECO:0000256" key="6">
    <source>
        <dbReference type="ARBA" id="ARBA00023077"/>
    </source>
</evidence>
<dbReference type="Pfam" id="PF07715">
    <property type="entry name" value="Plug"/>
    <property type="match status" value="1"/>
</dbReference>
<dbReference type="Gene3D" id="2.170.130.10">
    <property type="entry name" value="TonB-dependent receptor, plug domain"/>
    <property type="match status" value="1"/>
</dbReference>
<feature type="domain" description="TonB-dependent receptor-like beta-barrel" evidence="13">
    <location>
        <begin position="268"/>
        <end position="634"/>
    </location>
</feature>
<evidence type="ECO:0000313" key="16">
    <source>
        <dbReference type="Proteomes" id="UP000717634"/>
    </source>
</evidence>
<evidence type="ECO:0000256" key="7">
    <source>
        <dbReference type="ARBA" id="ARBA00023136"/>
    </source>
</evidence>
<evidence type="ECO:0000256" key="9">
    <source>
        <dbReference type="ARBA" id="ARBA00023237"/>
    </source>
</evidence>
<dbReference type="SUPFAM" id="SSF56935">
    <property type="entry name" value="Porins"/>
    <property type="match status" value="1"/>
</dbReference>
<sequence>MRCFSLSRLAVVCGLLAVTGVARAQPLRPAPPDSARLSRRLHQLAEVNVRAVGPERFATGSRHYAADSATLSQYRDGTVAELLQDRTPLYIKSYGPGQLASISIRGTSAQQTAVLWNGLNIMLPTLGQNDFALLPVGANTRLAVQPGPAAALYGSGAIGGAVLLNTTPDWRPGLRGSVQADAGSFGLRGGSAEVSTANAAVAVRVAASYRQALNNYPYTTQEFGGPVQRTLVGAALRHQWSLAPEVALRLGPAGQLTASAWFTDTDREVEPTAGLNRHARQLDQSRRLVLSYRHQASARAQWLVRAAAFEDVLNYHDDGITSDSRVRTTQGQAEYTAAVGARGSLRVGAEVQHFSTTFREYASPLTTENRAAAFALFRYDPQPRLRLTANLRQAALPQGNPLTPTAGLEWDLWANGPAPDSLTSSPTHQLTFKASAAHTYRAPTLNERFFNPGGNPNLRPEIGLGYEAGLLHRTQLALRTTLQTELTGYRQLVDDWVQWTPGPEGYWRPRNLRQVLTQGLEASTALTLRRGAHRLGARAAYAFTQARTRRATPDDPVPVGQPLPYVPTHTGTLSLDYAWHAWRVAAATSATSYRYIDATARAFLPGYGLLGGSVGYALRLHGAEALLLLQGNNLLNQAYESYEGRPAPPRALSVSLRLSWR</sequence>
<evidence type="ECO:0000259" key="13">
    <source>
        <dbReference type="Pfam" id="PF00593"/>
    </source>
</evidence>
<dbReference type="EMBL" id="JAAVTK010000003">
    <property type="protein sequence ID" value="NKI88969.1"/>
    <property type="molecule type" value="Genomic_DNA"/>
</dbReference>
<evidence type="ECO:0000256" key="12">
    <source>
        <dbReference type="SAM" id="SignalP"/>
    </source>
</evidence>
<feature type="chain" id="PRO_5046678730" evidence="12">
    <location>
        <begin position="25"/>
        <end position="661"/>
    </location>
</feature>
<evidence type="ECO:0000256" key="10">
    <source>
        <dbReference type="PROSITE-ProRule" id="PRU01360"/>
    </source>
</evidence>
<evidence type="ECO:0000256" key="8">
    <source>
        <dbReference type="ARBA" id="ARBA00023170"/>
    </source>
</evidence>
<evidence type="ECO:0000256" key="5">
    <source>
        <dbReference type="ARBA" id="ARBA00022729"/>
    </source>
</evidence>
<evidence type="ECO:0000256" key="3">
    <source>
        <dbReference type="ARBA" id="ARBA00022452"/>
    </source>
</evidence>
<evidence type="ECO:0000259" key="14">
    <source>
        <dbReference type="Pfam" id="PF07715"/>
    </source>
</evidence>
<name>A0ABX1HFE8_9BACT</name>
<dbReference type="InterPro" id="IPR012910">
    <property type="entry name" value="Plug_dom"/>
</dbReference>
<dbReference type="PROSITE" id="PS52016">
    <property type="entry name" value="TONB_DEPENDENT_REC_3"/>
    <property type="match status" value="1"/>
</dbReference>
<comment type="caution">
    <text evidence="15">The sequence shown here is derived from an EMBL/GenBank/DDBJ whole genome shotgun (WGS) entry which is preliminary data.</text>
</comment>
<comment type="similarity">
    <text evidence="10 11">Belongs to the TonB-dependent receptor family.</text>
</comment>
<dbReference type="InterPro" id="IPR000531">
    <property type="entry name" value="Beta-barrel_TonB"/>
</dbReference>
<keyword evidence="9 10" id="KW-0998">Cell outer membrane</keyword>
<reference evidence="15 16" key="1">
    <citation type="submission" date="2020-03" db="EMBL/GenBank/DDBJ databases">
        <title>Genomic Encyclopedia of Type Strains, Phase IV (KMG-V): Genome sequencing to study the core and pangenomes of soil and plant-associated prokaryotes.</title>
        <authorList>
            <person name="Whitman W."/>
        </authorList>
    </citation>
    <scope>NUCLEOTIDE SEQUENCE [LARGE SCALE GENOMIC DNA]</scope>
    <source>
        <strain evidence="15 16">1B</strain>
    </source>
</reference>
<keyword evidence="6 11" id="KW-0798">TonB box</keyword>
<dbReference type="Pfam" id="PF00593">
    <property type="entry name" value="TonB_dep_Rec_b-barrel"/>
    <property type="match status" value="1"/>
</dbReference>
<dbReference type="Proteomes" id="UP000717634">
    <property type="component" value="Unassembled WGS sequence"/>
</dbReference>
<protein>
    <submittedName>
        <fullName evidence="15">Iron complex outermembrane receptor protein</fullName>
    </submittedName>
</protein>
<keyword evidence="3 10" id="KW-1134">Transmembrane beta strand</keyword>
<keyword evidence="8 15" id="KW-0675">Receptor</keyword>
<evidence type="ECO:0000256" key="4">
    <source>
        <dbReference type="ARBA" id="ARBA00022692"/>
    </source>
</evidence>
<dbReference type="RefSeq" id="WP_168672603.1">
    <property type="nucleotide sequence ID" value="NZ_JAAVTK010000003.1"/>
</dbReference>
<keyword evidence="4 10" id="KW-0812">Transmembrane</keyword>
<evidence type="ECO:0000313" key="15">
    <source>
        <dbReference type="EMBL" id="NKI88969.1"/>
    </source>
</evidence>
<dbReference type="InterPro" id="IPR039426">
    <property type="entry name" value="TonB-dep_rcpt-like"/>
</dbReference>
<dbReference type="Gene3D" id="2.40.170.20">
    <property type="entry name" value="TonB-dependent receptor, beta-barrel domain"/>
    <property type="match status" value="1"/>
</dbReference>
<proteinExistence type="inferred from homology"/>
<keyword evidence="16" id="KW-1185">Reference proteome</keyword>
<dbReference type="InterPro" id="IPR036942">
    <property type="entry name" value="Beta-barrel_TonB_sf"/>
</dbReference>
<keyword evidence="2 10" id="KW-0813">Transport</keyword>
<dbReference type="InterPro" id="IPR037066">
    <property type="entry name" value="Plug_dom_sf"/>
</dbReference>
<keyword evidence="7 10" id="KW-0472">Membrane</keyword>
<gene>
    <name evidence="15" type="ORF">HBN54_001562</name>
</gene>
<feature type="domain" description="TonB-dependent receptor plug" evidence="14">
    <location>
        <begin position="67"/>
        <end position="161"/>
    </location>
</feature>